<accession>A0A8S1L714</accession>
<dbReference type="Proteomes" id="UP000688137">
    <property type="component" value="Unassembled WGS sequence"/>
</dbReference>
<name>A0A8S1L714_PARPR</name>
<keyword evidence="1" id="KW-1133">Transmembrane helix</keyword>
<comment type="caution">
    <text evidence="2">The sequence shown here is derived from an EMBL/GenBank/DDBJ whole genome shotgun (WGS) entry which is preliminary data.</text>
</comment>
<dbReference type="PANTHER" id="PTHR12216">
    <property type="entry name" value="UROCANATE HYDRATASE"/>
    <property type="match status" value="1"/>
</dbReference>
<proteinExistence type="predicted"/>
<keyword evidence="1" id="KW-0472">Membrane</keyword>
<keyword evidence="3" id="KW-1185">Reference proteome</keyword>
<evidence type="ECO:0000313" key="3">
    <source>
        <dbReference type="Proteomes" id="UP000688137"/>
    </source>
</evidence>
<protein>
    <submittedName>
        <fullName evidence="2">Uncharacterized protein</fullName>
    </submittedName>
</protein>
<dbReference type="AlphaFoldDB" id="A0A8S1L714"/>
<feature type="transmembrane region" description="Helical" evidence="1">
    <location>
        <begin position="64"/>
        <end position="81"/>
    </location>
</feature>
<keyword evidence="1" id="KW-0812">Transmembrane</keyword>
<dbReference type="GO" id="GO:0006548">
    <property type="term" value="P:L-histidine catabolic process"/>
    <property type="evidence" value="ECO:0007669"/>
    <property type="project" value="TreeGrafter"/>
</dbReference>
<evidence type="ECO:0000313" key="2">
    <source>
        <dbReference type="EMBL" id="CAD8062481.1"/>
    </source>
</evidence>
<gene>
    <name evidence="2" type="ORF">PPRIM_AZ9-3.1.T0330158</name>
</gene>
<reference evidence="2" key="1">
    <citation type="submission" date="2021-01" db="EMBL/GenBank/DDBJ databases">
        <authorList>
            <consortium name="Genoscope - CEA"/>
            <person name="William W."/>
        </authorList>
    </citation>
    <scope>NUCLEOTIDE SEQUENCE</scope>
</reference>
<dbReference type="EMBL" id="CAJJDM010000032">
    <property type="protein sequence ID" value="CAD8062481.1"/>
    <property type="molecule type" value="Genomic_DNA"/>
</dbReference>
<dbReference type="InterPro" id="IPR023637">
    <property type="entry name" value="Urocanase-like"/>
</dbReference>
<organism evidence="2 3">
    <name type="scientific">Paramecium primaurelia</name>
    <dbReference type="NCBI Taxonomy" id="5886"/>
    <lineage>
        <taxon>Eukaryota</taxon>
        <taxon>Sar</taxon>
        <taxon>Alveolata</taxon>
        <taxon>Ciliophora</taxon>
        <taxon>Intramacronucleata</taxon>
        <taxon>Oligohymenophorea</taxon>
        <taxon>Peniculida</taxon>
        <taxon>Parameciidae</taxon>
        <taxon>Paramecium</taxon>
    </lineage>
</organism>
<sequence>MIVKDPEQFKKLVYKSQVDAIIMDYIQLIYYSKLTKKFMHFWDYGNHFYQKVEELMLIFDQKMIINQFFILVIFRIFWQIFSNLGFRPFRQICNSGQLEVLKYIDKIAEQVLIDLIPKSPKIIADQVNDNLEWIRKGCRKQICNWIISRNDIII</sequence>
<dbReference type="GO" id="GO:0016153">
    <property type="term" value="F:urocanate hydratase activity"/>
    <property type="evidence" value="ECO:0007669"/>
    <property type="project" value="TreeGrafter"/>
</dbReference>
<dbReference type="PANTHER" id="PTHR12216:SF3">
    <property type="entry name" value="UROCANATE HYDRATASE"/>
    <property type="match status" value="1"/>
</dbReference>
<evidence type="ECO:0000256" key="1">
    <source>
        <dbReference type="SAM" id="Phobius"/>
    </source>
</evidence>